<keyword evidence="1" id="KW-0812">Transmembrane</keyword>
<gene>
    <name evidence="2" type="ORF">GALL_81360</name>
</gene>
<dbReference type="Pfam" id="PF04350">
    <property type="entry name" value="PilO"/>
    <property type="match status" value="1"/>
</dbReference>
<evidence type="ECO:0000313" key="2">
    <source>
        <dbReference type="EMBL" id="OIR09731.1"/>
    </source>
</evidence>
<sequence length="212" mass="23337">MNFIEELKNIDPKTPGSWPWLIKIAAFVALFMLVVAAGAVFDWQDEWDNLKSARQEEDKLRETFLSKKREAINLDIIKKQLIDTQQSFGALLKQLPSKSEMDALLTDINQAGLGRGLQFELFKPGQEAATGVFTEQPITIKVTGNYDDLGKFASDISQLPRIVTLNDISISQGASGGTGGALNMDATAKTFRYLDEDELAAQKRASKVPGAK</sequence>
<feature type="transmembrane region" description="Helical" evidence="1">
    <location>
        <begin position="20"/>
        <end position="41"/>
    </location>
</feature>
<dbReference type="Gene3D" id="3.30.70.60">
    <property type="match status" value="1"/>
</dbReference>
<evidence type="ECO:0000256" key="1">
    <source>
        <dbReference type="SAM" id="Phobius"/>
    </source>
</evidence>
<dbReference type="Gene3D" id="1.10.287.540">
    <property type="entry name" value="Helix hairpin bin"/>
    <property type="match status" value="1"/>
</dbReference>
<dbReference type="PANTHER" id="PTHR39555">
    <property type="entry name" value="FIMBRIAL ASSEMBLY PROTEIN PILO-LIKE PROTEIN-RELATED"/>
    <property type="match status" value="1"/>
</dbReference>
<dbReference type="GO" id="GO:0043683">
    <property type="term" value="P:type IV pilus assembly"/>
    <property type="evidence" value="ECO:0007669"/>
    <property type="project" value="InterPro"/>
</dbReference>
<dbReference type="EMBL" id="MLJW01000025">
    <property type="protein sequence ID" value="OIR09731.1"/>
    <property type="molecule type" value="Genomic_DNA"/>
</dbReference>
<dbReference type="PANTHER" id="PTHR39555:SF1">
    <property type="entry name" value="TYPE IV PILUS INNER MEMBRANE COMPONENT PILO"/>
    <property type="match status" value="1"/>
</dbReference>
<dbReference type="PIRSF" id="PIRSF016482">
    <property type="entry name" value="PilO"/>
    <property type="match status" value="1"/>
</dbReference>
<dbReference type="InterPro" id="IPR014717">
    <property type="entry name" value="Transl_elong_EF1B/ribsomal_bS6"/>
</dbReference>
<dbReference type="InterPro" id="IPR007445">
    <property type="entry name" value="PilO"/>
</dbReference>
<keyword evidence="1" id="KW-1133">Transmembrane helix</keyword>
<comment type="caution">
    <text evidence="2">The sequence shown here is derived from an EMBL/GenBank/DDBJ whole genome shotgun (WGS) entry which is preliminary data.</text>
</comment>
<proteinExistence type="predicted"/>
<dbReference type="AlphaFoldDB" id="A0A1J5SP29"/>
<name>A0A1J5SP29_9ZZZZ</name>
<protein>
    <submittedName>
        <fullName evidence="2">Pilus assembly protein, PilO</fullName>
    </submittedName>
</protein>
<organism evidence="2">
    <name type="scientific">mine drainage metagenome</name>
    <dbReference type="NCBI Taxonomy" id="410659"/>
    <lineage>
        <taxon>unclassified sequences</taxon>
        <taxon>metagenomes</taxon>
        <taxon>ecological metagenomes</taxon>
    </lineage>
</organism>
<dbReference type="GO" id="GO:0043107">
    <property type="term" value="P:type IV pilus-dependent motility"/>
    <property type="evidence" value="ECO:0007669"/>
    <property type="project" value="InterPro"/>
</dbReference>
<reference evidence="2" key="1">
    <citation type="submission" date="2016-10" db="EMBL/GenBank/DDBJ databases">
        <title>Sequence of Gallionella enrichment culture.</title>
        <authorList>
            <person name="Poehlein A."/>
            <person name="Muehling M."/>
            <person name="Daniel R."/>
        </authorList>
    </citation>
    <scope>NUCLEOTIDE SEQUENCE</scope>
</reference>
<accession>A0A1J5SP29</accession>
<keyword evidence="1" id="KW-0472">Membrane</keyword>